<evidence type="ECO:0008006" key="4">
    <source>
        <dbReference type="Google" id="ProtNLM"/>
    </source>
</evidence>
<gene>
    <name evidence="2" type="ORF">NCTC10643_02212</name>
</gene>
<keyword evidence="1" id="KW-1133">Transmembrane helix</keyword>
<sequence length="73" mass="8402">MLNLFKKPIKKSSFEAWAKLMDDVAKVAILAIPVILYGEYLLLMKFVHLATLFTVIYSFLTTARAFRETAEEM</sequence>
<dbReference type="AlphaFoldDB" id="A0A448TE76"/>
<dbReference type="EMBL" id="LR134495">
    <property type="protein sequence ID" value="VEI78307.1"/>
    <property type="molecule type" value="Genomic_DNA"/>
</dbReference>
<feature type="transmembrane region" description="Helical" evidence="1">
    <location>
        <begin position="20"/>
        <end position="40"/>
    </location>
</feature>
<name>A0A448TE76_MANHA</name>
<keyword evidence="1" id="KW-0472">Membrane</keyword>
<evidence type="ECO:0000313" key="2">
    <source>
        <dbReference type="EMBL" id="VEI78307.1"/>
    </source>
</evidence>
<protein>
    <recommendedName>
        <fullName evidence="4">CDP-diacylglycerol--glycerol-3-phosphate 3-phosphatidyltransferase</fullName>
    </recommendedName>
</protein>
<dbReference type="Proteomes" id="UP000271188">
    <property type="component" value="Chromosome"/>
</dbReference>
<accession>A0A448TE76</accession>
<evidence type="ECO:0000313" key="3">
    <source>
        <dbReference type="Proteomes" id="UP000271188"/>
    </source>
</evidence>
<organism evidence="2 3">
    <name type="scientific">Mannheimia haemolytica</name>
    <name type="common">Pasteurella haemolytica</name>
    <dbReference type="NCBI Taxonomy" id="75985"/>
    <lineage>
        <taxon>Bacteria</taxon>
        <taxon>Pseudomonadati</taxon>
        <taxon>Pseudomonadota</taxon>
        <taxon>Gammaproteobacteria</taxon>
        <taxon>Pasteurellales</taxon>
        <taxon>Pasteurellaceae</taxon>
        <taxon>Mannheimia</taxon>
    </lineage>
</organism>
<evidence type="ECO:0000256" key="1">
    <source>
        <dbReference type="SAM" id="Phobius"/>
    </source>
</evidence>
<proteinExistence type="predicted"/>
<reference evidence="2" key="1">
    <citation type="submission" date="2018-12" db="EMBL/GenBank/DDBJ databases">
        <authorList>
            <consortium name="Pathogen Informatics"/>
        </authorList>
    </citation>
    <scope>NUCLEOTIDE SEQUENCE [LARGE SCALE GENOMIC DNA]</scope>
    <source>
        <strain evidence="2">NCTC10643</strain>
    </source>
</reference>
<dbReference type="RefSeq" id="WP_126302634.1">
    <property type="nucleotide sequence ID" value="NZ_LR134495.1"/>
</dbReference>
<keyword evidence="1" id="KW-0812">Transmembrane</keyword>